<keyword evidence="2" id="KW-1185">Reference proteome</keyword>
<dbReference type="AlphaFoldDB" id="A0A4Y8ZMT7"/>
<name>A0A4Y8ZMT7_9SPHN</name>
<accession>A0A4Y8ZMT7</accession>
<dbReference type="Pfam" id="PF13618">
    <property type="entry name" value="Gluconate_2-dh3"/>
    <property type="match status" value="1"/>
</dbReference>
<dbReference type="PROSITE" id="PS51318">
    <property type="entry name" value="TAT"/>
    <property type="match status" value="1"/>
</dbReference>
<dbReference type="EMBL" id="SPDV01000033">
    <property type="protein sequence ID" value="TFI57318.1"/>
    <property type="molecule type" value="Genomic_DNA"/>
</dbReference>
<gene>
    <name evidence="1" type="ORF">E2493_15750</name>
</gene>
<organism evidence="1 2">
    <name type="scientific">Sphingomonas parva</name>
    <dbReference type="NCBI Taxonomy" id="2555898"/>
    <lineage>
        <taxon>Bacteria</taxon>
        <taxon>Pseudomonadati</taxon>
        <taxon>Pseudomonadota</taxon>
        <taxon>Alphaproteobacteria</taxon>
        <taxon>Sphingomonadales</taxon>
        <taxon>Sphingomonadaceae</taxon>
        <taxon>Sphingomonas</taxon>
    </lineage>
</organism>
<dbReference type="OrthoDB" id="6385145at2"/>
<dbReference type="Proteomes" id="UP000298213">
    <property type="component" value="Unassembled WGS sequence"/>
</dbReference>
<evidence type="ECO:0000313" key="2">
    <source>
        <dbReference type="Proteomes" id="UP000298213"/>
    </source>
</evidence>
<protein>
    <submittedName>
        <fullName evidence="1">Gluconate 2-dehydrogenase subunit 3 family protein</fullName>
    </submittedName>
</protein>
<proteinExistence type="predicted"/>
<sequence>MRALTIEPGERVMSSAESATTLDRRSLLQAAILLVGGSVAGLPASALAQAAAPAERFFSPGQFAILGEFADTMIPRTDTPGAKDAGVPEALDALMTNWASGERQEQFRALVDQIGATGLLAARGDARLALVKKFDAERLGAHDPVYGRFKDLLLTVYYLSEAGATKELRYELIPGKWEPAVTVGTDTRAWAV</sequence>
<dbReference type="InterPro" id="IPR006311">
    <property type="entry name" value="TAT_signal"/>
</dbReference>
<evidence type="ECO:0000313" key="1">
    <source>
        <dbReference type="EMBL" id="TFI57318.1"/>
    </source>
</evidence>
<reference evidence="1 2" key="1">
    <citation type="submission" date="2019-03" db="EMBL/GenBank/DDBJ databases">
        <title>Genome sequence of Sphingomonas sp. 17J27-24.</title>
        <authorList>
            <person name="Kim M."/>
            <person name="Maeng S."/>
            <person name="Sathiyaraj S."/>
        </authorList>
    </citation>
    <scope>NUCLEOTIDE SEQUENCE [LARGE SCALE GENOMIC DNA]</scope>
    <source>
        <strain evidence="1 2">17J27-24</strain>
    </source>
</reference>
<comment type="caution">
    <text evidence="1">The sequence shown here is derived from an EMBL/GenBank/DDBJ whole genome shotgun (WGS) entry which is preliminary data.</text>
</comment>
<dbReference type="InterPro" id="IPR027056">
    <property type="entry name" value="Gluconate_2DH_su3"/>
</dbReference>